<feature type="domain" description="DUF7344" evidence="1">
    <location>
        <begin position="24"/>
        <end position="94"/>
    </location>
</feature>
<name>A0ABD5ZJ74_9EURY</name>
<organism evidence="2 3">
    <name type="scientific">Haloferax namakaokahaiae</name>
    <dbReference type="NCBI Taxonomy" id="1748331"/>
    <lineage>
        <taxon>Archaea</taxon>
        <taxon>Methanobacteriati</taxon>
        <taxon>Methanobacteriota</taxon>
        <taxon>Stenosarchaea group</taxon>
        <taxon>Halobacteria</taxon>
        <taxon>Halobacteriales</taxon>
        <taxon>Haloferacaceae</taxon>
        <taxon>Haloferax</taxon>
    </lineage>
</organism>
<dbReference type="Proteomes" id="UP001596481">
    <property type="component" value="Unassembled WGS sequence"/>
</dbReference>
<accession>A0ABD5ZJ74</accession>
<proteinExistence type="predicted"/>
<keyword evidence="3" id="KW-1185">Reference proteome</keyword>
<protein>
    <recommendedName>
        <fullName evidence="1">DUF7344 domain-containing protein</fullName>
    </recommendedName>
</protein>
<dbReference type="InterPro" id="IPR055768">
    <property type="entry name" value="DUF7344"/>
</dbReference>
<gene>
    <name evidence="2" type="ORF">ACFQJC_17125</name>
</gene>
<dbReference type="EMBL" id="JBHTAA010000013">
    <property type="protein sequence ID" value="MFC7205235.1"/>
    <property type="molecule type" value="Genomic_DNA"/>
</dbReference>
<dbReference type="AlphaFoldDB" id="A0ABD5ZJ74"/>
<reference evidence="2 3" key="1">
    <citation type="journal article" date="2019" name="Int. J. Syst. Evol. Microbiol.">
        <title>The Global Catalogue of Microorganisms (GCM) 10K type strain sequencing project: providing services to taxonomists for standard genome sequencing and annotation.</title>
        <authorList>
            <consortium name="The Broad Institute Genomics Platform"/>
            <consortium name="The Broad Institute Genome Sequencing Center for Infectious Disease"/>
            <person name="Wu L."/>
            <person name="Ma J."/>
        </authorList>
    </citation>
    <scope>NUCLEOTIDE SEQUENCE [LARGE SCALE GENOMIC DNA]</scope>
    <source>
        <strain evidence="2 3">DSM 29988</strain>
    </source>
</reference>
<evidence type="ECO:0000313" key="2">
    <source>
        <dbReference type="EMBL" id="MFC7205235.1"/>
    </source>
</evidence>
<evidence type="ECO:0000259" key="1">
    <source>
        <dbReference type="Pfam" id="PF24035"/>
    </source>
</evidence>
<dbReference type="Pfam" id="PF24035">
    <property type="entry name" value="DUF7344"/>
    <property type="match status" value="1"/>
</dbReference>
<dbReference type="RefSeq" id="WP_390225741.1">
    <property type="nucleotide sequence ID" value="NZ_JBHTAA010000013.1"/>
</dbReference>
<evidence type="ECO:0000313" key="3">
    <source>
        <dbReference type="Proteomes" id="UP001596481"/>
    </source>
</evidence>
<comment type="caution">
    <text evidence="2">The sequence shown here is derived from an EMBL/GenBank/DDBJ whole genome shotgun (WGS) entry which is preliminary data.</text>
</comment>
<sequence>MSDENEDVSALRPREVEPELHEVFKLFYEERRRLIVGILALQPSGMELEDIATHIAMLEPKRDASKRADVNNVKHLLENHVDKLSAQGVVKFNGEVVTPGPAFKNLYRPYCIITADWVHGRFVDVRV</sequence>